<dbReference type="OrthoDB" id="10515932at2759"/>
<keyword evidence="2" id="KW-1133">Transmembrane helix</keyword>
<evidence type="ECO:0000256" key="2">
    <source>
        <dbReference type="SAM" id="Phobius"/>
    </source>
</evidence>
<feature type="transmembrane region" description="Helical" evidence="2">
    <location>
        <begin position="17"/>
        <end position="37"/>
    </location>
</feature>
<gene>
    <name evidence="3" type="ORF">TorRG33x02_062150</name>
</gene>
<proteinExistence type="predicted"/>
<protein>
    <recommendedName>
        <fullName evidence="5">Transmembrane protein</fullName>
    </recommendedName>
</protein>
<keyword evidence="2" id="KW-0812">Transmembrane</keyword>
<reference evidence="4" key="1">
    <citation type="submission" date="2016-06" db="EMBL/GenBank/DDBJ databases">
        <title>Parallel loss of symbiosis genes in relatives of nitrogen-fixing non-legume Parasponia.</title>
        <authorList>
            <person name="Van Velzen R."/>
            <person name="Holmer R."/>
            <person name="Bu F."/>
            <person name="Rutten L."/>
            <person name="Van Zeijl A."/>
            <person name="Liu W."/>
            <person name="Santuari L."/>
            <person name="Cao Q."/>
            <person name="Sharma T."/>
            <person name="Shen D."/>
            <person name="Roswanjaya Y."/>
            <person name="Wardhani T."/>
            <person name="Kalhor M.S."/>
            <person name="Jansen J."/>
            <person name="Van den Hoogen J."/>
            <person name="Gungor B."/>
            <person name="Hartog M."/>
            <person name="Hontelez J."/>
            <person name="Verver J."/>
            <person name="Yang W.-C."/>
            <person name="Schijlen E."/>
            <person name="Repin R."/>
            <person name="Schilthuizen M."/>
            <person name="Schranz E."/>
            <person name="Heidstra R."/>
            <person name="Miyata K."/>
            <person name="Fedorova E."/>
            <person name="Kohlen W."/>
            <person name="Bisseling T."/>
            <person name="Smit S."/>
            <person name="Geurts R."/>
        </authorList>
    </citation>
    <scope>NUCLEOTIDE SEQUENCE [LARGE SCALE GENOMIC DNA]</scope>
    <source>
        <strain evidence="4">cv. RG33-2</strain>
    </source>
</reference>
<dbReference type="EMBL" id="JXTC01000028">
    <property type="protein sequence ID" value="PON97900.1"/>
    <property type="molecule type" value="Genomic_DNA"/>
</dbReference>
<dbReference type="AlphaFoldDB" id="A0A2P5FJC7"/>
<keyword evidence="2" id="KW-0472">Membrane</keyword>
<evidence type="ECO:0000313" key="3">
    <source>
        <dbReference type="EMBL" id="PON97900.1"/>
    </source>
</evidence>
<dbReference type="InParanoid" id="A0A2P5FJC7"/>
<name>A0A2P5FJC7_TREOI</name>
<evidence type="ECO:0008006" key="5">
    <source>
        <dbReference type="Google" id="ProtNLM"/>
    </source>
</evidence>
<evidence type="ECO:0000313" key="4">
    <source>
        <dbReference type="Proteomes" id="UP000237000"/>
    </source>
</evidence>
<dbReference type="Proteomes" id="UP000237000">
    <property type="component" value="Unassembled WGS sequence"/>
</dbReference>
<keyword evidence="4" id="KW-1185">Reference proteome</keyword>
<accession>A0A2P5FJC7</accession>
<evidence type="ECO:0000256" key="1">
    <source>
        <dbReference type="SAM" id="MobiDB-lite"/>
    </source>
</evidence>
<sequence length="219" mass="24903">MKMDDCSKTDDCLVAKFFLFLFFFLIRRLIFFCSITNRVGTLSHQRSNRSKSLRIIELFASQLSSILNFCIVILTLNPIWILTEEKILKSTLTRSLPLHHRRRRPSPRHLSISAIVPHRPLSPQSSSSSSPSFSVVPELHLSRAQAPSPVAVSSRPDSAVSPHSPRLKAPSSTVRNVSFGKRKKNDNRIVKVQSVKTQIHHCKSLNSRPWKLPKPHRKT</sequence>
<comment type="caution">
    <text evidence="3">The sequence shown here is derived from an EMBL/GenBank/DDBJ whole genome shotgun (WGS) entry which is preliminary data.</text>
</comment>
<feature type="region of interest" description="Disordered" evidence="1">
    <location>
        <begin position="146"/>
        <end position="173"/>
    </location>
</feature>
<organism evidence="3 4">
    <name type="scientific">Trema orientale</name>
    <name type="common">Charcoal tree</name>
    <name type="synonym">Celtis orientalis</name>
    <dbReference type="NCBI Taxonomy" id="63057"/>
    <lineage>
        <taxon>Eukaryota</taxon>
        <taxon>Viridiplantae</taxon>
        <taxon>Streptophyta</taxon>
        <taxon>Embryophyta</taxon>
        <taxon>Tracheophyta</taxon>
        <taxon>Spermatophyta</taxon>
        <taxon>Magnoliopsida</taxon>
        <taxon>eudicotyledons</taxon>
        <taxon>Gunneridae</taxon>
        <taxon>Pentapetalae</taxon>
        <taxon>rosids</taxon>
        <taxon>fabids</taxon>
        <taxon>Rosales</taxon>
        <taxon>Cannabaceae</taxon>
        <taxon>Trema</taxon>
    </lineage>
</organism>
<feature type="transmembrane region" description="Helical" evidence="2">
    <location>
        <begin position="58"/>
        <end position="82"/>
    </location>
</feature>